<gene>
    <name evidence="2" type="ORF">DFJ69_2585</name>
</gene>
<keyword evidence="3" id="KW-1185">Reference proteome</keyword>
<dbReference type="EMBL" id="QTTT01000001">
    <property type="protein sequence ID" value="REE97128.1"/>
    <property type="molecule type" value="Genomic_DNA"/>
</dbReference>
<dbReference type="RefSeq" id="WP_147312281.1">
    <property type="nucleotide sequence ID" value="NZ_QTTT01000001.1"/>
</dbReference>
<dbReference type="OrthoDB" id="3554985at2"/>
<proteinExistence type="predicted"/>
<evidence type="ECO:0000313" key="3">
    <source>
        <dbReference type="Proteomes" id="UP000256661"/>
    </source>
</evidence>
<dbReference type="AlphaFoldDB" id="A0A3D9SMQ0"/>
<accession>A0A3D9SMQ0</accession>
<protein>
    <submittedName>
        <fullName evidence="2">Uncharacterized protein</fullName>
    </submittedName>
</protein>
<dbReference type="Proteomes" id="UP000256661">
    <property type="component" value="Unassembled WGS sequence"/>
</dbReference>
<organism evidence="2 3">
    <name type="scientific">Thermomonospora umbrina</name>
    <dbReference type="NCBI Taxonomy" id="111806"/>
    <lineage>
        <taxon>Bacteria</taxon>
        <taxon>Bacillati</taxon>
        <taxon>Actinomycetota</taxon>
        <taxon>Actinomycetes</taxon>
        <taxon>Streptosporangiales</taxon>
        <taxon>Thermomonosporaceae</taxon>
        <taxon>Thermomonospora</taxon>
    </lineage>
</organism>
<keyword evidence="1" id="KW-0732">Signal</keyword>
<feature type="signal peptide" evidence="1">
    <location>
        <begin position="1"/>
        <end position="28"/>
    </location>
</feature>
<sequence length="221" mass="22926">MRGILCRLAAGGTTVVAAVGLAVTPAYALSWTITSPDPDFVGVNVTPNGFDGTKNVILVNHRNGVRFHCTTSIIKGTVPAWNDADGIGVLRITSQTFSTCPALGVTFTFTTGSSAADPSPVSVTETSYTPPQVDARIEGFAATWTGPGCTATMGGPLAPVNTPEATLTGYYDNSSHNLVLTGGGDLTVRSHSGCFGQMTTGDRLSMYVRYQMSPALTITSP</sequence>
<name>A0A3D9SMQ0_9ACTN</name>
<reference evidence="2 3" key="1">
    <citation type="submission" date="2018-08" db="EMBL/GenBank/DDBJ databases">
        <title>Sequencing the genomes of 1000 actinobacteria strains.</title>
        <authorList>
            <person name="Klenk H.-P."/>
        </authorList>
    </citation>
    <scope>NUCLEOTIDE SEQUENCE [LARGE SCALE GENOMIC DNA]</scope>
    <source>
        <strain evidence="2 3">DSM 43927</strain>
    </source>
</reference>
<evidence type="ECO:0000256" key="1">
    <source>
        <dbReference type="SAM" id="SignalP"/>
    </source>
</evidence>
<feature type="chain" id="PRO_5017635810" evidence="1">
    <location>
        <begin position="29"/>
        <end position="221"/>
    </location>
</feature>
<comment type="caution">
    <text evidence="2">The sequence shown here is derived from an EMBL/GenBank/DDBJ whole genome shotgun (WGS) entry which is preliminary data.</text>
</comment>
<evidence type="ECO:0000313" key="2">
    <source>
        <dbReference type="EMBL" id="REE97128.1"/>
    </source>
</evidence>